<sequence length="177" mass="19240">MVVHRTVRDGEAKAVEAIDNSFTTDSVIEVTASDDGFRLRFVPVEPPLRKVYPDDEDDGAEGGETLVALDDGELCGAVTFAYEAWNRRLFIADVRVAPAHRGRGVGRGLVDRALARGRELGARTAWLEVTSVNAPAVRAYRRMGFAVCGLDMSLYAGTSSRGEVALFMSRALDEGEF</sequence>
<accession>A0A2G1XA34</accession>
<evidence type="ECO:0000313" key="4">
    <source>
        <dbReference type="EMBL" id="PHQ48094.1"/>
    </source>
</evidence>
<dbReference type="Proteomes" id="UP000222531">
    <property type="component" value="Unassembled WGS sequence"/>
</dbReference>
<dbReference type="AlphaFoldDB" id="A0A2G1XA34"/>
<dbReference type="InterPro" id="IPR000182">
    <property type="entry name" value="GNAT_dom"/>
</dbReference>
<dbReference type="PROSITE" id="PS51186">
    <property type="entry name" value="GNAT"/>
    <property type="match status" value="1"/>
</dbReference>
<organism evidence="4 5">
    <name type="scientific">Streptomyces cinnamoneus</name>
    <name type="common">Streptoverticillium cinnamoneum</name>
    <dbReference type="NCBI Taxonomy" id="53446"/>
    <lineage>
        <taxon>Bacteria</taxon>
        <taxon>Bacillati</taxon>
        <taxon>Actinomycetota</taxon>
        <taxon>Actinomycetes</taxon>
        <taxon>Kitasatosporales</taxon>
        <taxon>Streptomycetaceae</taxon>
        <taxon>Streptomyces</taxon>
        <taxon>Streptomyces cinnamoneus group</taxon>
    </lineage>
</organism>
<dbReference type="Gene3D" id="3.40.630.30">
    <property type="match status" value="1"/>
</dbReference>
<keyword evidence="5" id="KW-1185">Reference proteome</keyword>
<dbReference type="InterPro" id="IPR016181">
    <property type="entry name" value="Acyl_CoA_acyltransferase"/>
</dbReference>
<evidence type="ECO:0000259" key="3">
    <source>
        <dbReference type="PROSITE" id="PS51186"/>
    </source>
</evidence>
<reference evidence="4 5" key="1">
    <citation type="journal article" date="2017" name="Biochemistry">
        <title>Identification of the Biosynthetic Pathway for the Antibiotic Bicyclomycin.</title>
        <authorList>
            <person name="Patteson J."/>
            <person name="Cai W."/>
            <person name="Johnson R.A."/>
            <person name="Santa Maria K."/>
            <person name="Li B."/>
        </authorList>
    </citation>
    <scope>NUCLEOTIDE SEQUENCE [LARGE SCALE GENOMIC DNA]</scope>
    <source>
        <strain evidence="4 5">ATCC 21532</strain>
    </source>
</reference>
<dbReference type="OrthoDB" id="529907at2"/>
<dbReference type="InterPro" id="IPR050832">
    <property type="entry name" value="Bact_Acetyltransf"/>
</dbReference>
<feature type="domain" description="N-acetyltransferase" evidence="3">
    <location>
        <begin position="22"/>
        <end position="173"/>
    </location>
</feature>
<keyword evidence="2" id="KW-0012">Acyltransferase</keyword>
<dbReference type="EMBL" id="NHZO01000168">
    <property type="protein sequence ID" value="PHQ48094.1"/>
    <property type="molecule type" value="Genomic_DNA"/>
</dbReference>
<dbReference type="CDD" id="cd04301">
    <property type="entry name" value="NAT_SF"/>
    <property type="match status" value="1"/>
</dbReference>
<name>A0A2G1XA34_STRCJ</name>
<dbReference type="PANTHER" id="PTHR43877">
    <property type="entry name" value="AMINOALKYLPHOSPHONATE N-ACETYLTRANSFERASE-RELATED-RELATED"/>
    <property type="match status" value="1"/>
</dbReference>
<evidence type="ECO:0000256" key="2">
    <source>
        <dbReference type="ARBA" id="ARBA00023315"/>
    </source>
</evidence>
<protein>
    <submittedName>
        <fullName evidence="4">N-acetyltransferase</fullName>
    </submittedName>
</protein>
<dbReference type="RefSeq" id="WP_099202614.1">
    <property type="nucleotide sequence ID" value="NZ_JBIRXA010000019.1"/>
</dbReference>
<evidence type="ECO:0000313" key="5">
    <source>
        <dbReference type="Proteomes" id="UP000222531"/>
    </source>
</evidence>
<keyword evidence="1 4" id="KW-0808">Transferase</keyword>
<dbReference type="Pfam" id="PF00583">
    <property type="entry name" value="Acetyltransf_1"/>
    <property type="match status" value="1"/>
</dbReference>
<gene>
    <name evidence="4" type="ORF">BLA24_32140</name>
</gene>
<comment type="caution">
    <text evidence="4">The sequence shown here is derived from an EMBL/GenBank/DDBJ whole genome shotgun (WGS) entry which is preliminary data.</text>
</comment>
<dbReference type="SUPFAM" id="SSF55729">
    <property type="entry name" value="Acyl-CoA N-acyltransferases (Nat)"/>
    <property type="match status" value="1"/>
</dbReference>
<proteinExistence type="predicted"/>
<dbReference type="GO" id="GO:0016747">
    <property type="term" value="F:acyltransferase activity, transferring groups other than amino-acyl groups"/>
    <property type="evidence" value="ECO:0007669"/>
    <property type="project" value="InterPro"/>
</dbReference>
<evidence type="ECO:0000256" key="1">
    <source>
        <dbReference type="ARBA" id="ARBA00022679"/>
    </source>
</evidence>
<dbReference type="PANTHER" id="PTHR43877:SF2">
    <property type="entry name" value="AMINOALKYLPHOSPHONATE N-ACETYLTRANSFERASE-RELATED"/>
    <property type="match status" value="1"/>
</dbReference>